<keyword evidence="2" id="KW-1185">Reference proteome</keyword>
<evidence type="ECO:0000313" key="1">
    <source>
        <dbReference type="EMBL" id="WBW72750.1"/>
    </source>
</evidence>
<dbReference type="EMBL" id="CP115611">
    <property type="protein sequence ID" value="WBW72750.1"/>
    <property type="molecule type" value="Genomic_DNA"/>
</dbReference>
<gene>
    <name evidence="1" type="ORF">SOMG_00055</name>
</gene>
<accession>A0AAE9WAR5</accession>
<dbReference type="AlphaFoldDB" id="A0AAE9WAR5"/>
<protein>
    <submittedName>
        <fullName evidence="1">Uncharacterized protein</fullName>
    </submittedName>
</protein>
<proteinExistence type="predicted"/>
<name>A0AAE9WAR5_9SCHI</name>
<sequence>MNFDYCIVCGNDTDDHLYCCDQCKSNDSTEYRRSTDQRMSVEQNFQMLSMEHLSYFSKRPTNVCQLVHAAI</sequence>
<dbReference type="RefSeq" id="XP_056036993.1">
    <property type="nucleotide sequence ID" value="XM_056178854.1"/>
</dbReference>
<reference evidence="1 2" key="1">
    <citation type="journal article" date="2023" name="G3 (Bethesda)">
        <title>A high-quality reference genome for the fission yeast Schizosaccharomyces osmophilus.</title>
        <authorList>
            <person name="Jia G.S."/>
            <person name="Zhang W.C."/>
            <person name="Liang Y."/>
            <person name="Liu X.H."/>
            <person name="Rhind N."/>
            <person name="Pidoux A."/>
            <person name="Brysch-Herzberg M."/>
            <person name="Du L.L."/>
        </authorList>
    </citation>
    <scope>NUCLEOTIDE SEQUENCE [LARGE SCALE GENOMIC DNA]</scope>
    <source>
        <strain evidence="1 2">CBS 15793</strain>
    </source>
</reference>
<evidence type="ECO:0000313" key="2">
    <source>
        <dbReference type="Proteomes" id="UP001212411"/>
    </source>
</evidence>
<dbReference type="Proteomes" id="UP001212411">
    <property type="component" value="Chromosome 1"/>
</dbReference>
<dbReference type="GeneID" id="80873543"/>
<organism evidence="1 2">
    <name type="scientific">Schizosaccharomyces osmophilus</name>
    <dbReference type="NCBI Taxonomy" id="2545709"/>
    <lineage>
        <taxon>Eukaryota</taxon>
        <taxon>Fungi</taxon>
        <taxon>Dikarya</taxon>
        <taxon>Ascomycota</taxon>
        <taxon>Taphrinomycotina</taxon>
        <taxon>Schizosaccharomycetes</taxon>
        <taxon>Schizosaccharomycetales</taxon>
        <taxon>Schizosaccharomycetaceae</taxon>
        <taxon>Schizosaccharomyces</taxon>
    </lineage>
</organism>
<dbReference type="KEGG" id="som:SOMG_00055"/>